<dbReference type="HOGENOM" id="CLU_133781_4_0_10"/>
<proteinExistence type="predicted"/>
<evidence type="ECO:0008006" key="3">
    <source>
        <dbReference type="Google" id="ProtNLM"/>
    </source>
</evidence>
<name>H1YAF9_9SPHI</name>
<organism evidence="1 2">
    <name type="scientific">Mucilaginibacter paludis DSM 18603</name>
    <dbReference type="NCBI Taxonomy" id="714943"/>
    <lineage>
        <taxon>Bacteria</taxon>
        <taxon>Pseudomonadati</taxon>
        <taxon>Bacteroidota</taxon>
        <taxon>Sphingobacteriia</taxon>
        <taxon>Sphingobacteriales</taxon>
        <taxon>Sphingobacteriaceae</taxon>
        <taxon>Mucilaginibacter</taxon>
    </lineage>
</organism>
<dbReference type="AlphaFoldDB" id="H1YAF9"/>
<sequence length="90" mass="10410">MENEVLTREDLKMFRLQLLNDIKDLLQPVTKTGRSVPLNLDWAKGSQVRAALNISPGTLQNYRIAGTVRFKKFGGTYYYNIKDLKNMFNK</sequence>
<reference evidence="1" key="1">
    <citation type="submission" date="2011-09" db="EMBL/GenBank/DDBJ databases">
        <title>The permanent draft genome of Mucilaginibacter paludis DSM 18603.</title>
        <authorList>
            <consortium name="US DOE Joint Genome Institute (JGI-PGF)"/>
            <person name="Lucas S."/>
            <person name="Han J."/>
            <person name="Lapidus A."/>
            <person name="Bruce D."/>
            <person name="Goodwin L."/>
            <person name="Pitluck S."/>
            <person name="Peters L."/>
            <person name="Kyrpides N."/>
            <person name="Mavromatis K."/>
            <person name="Ivanova N."/>
            <person name="Mikhailova N."/>
            <person name="Held B."/>
            <person name="Detter J.C."/>
            <person name="Tapia R."/>
            <person name="Han C."/>
            <person name="Land M."/>
            <person name="Hauser L."/>
            <person name="Markowitz V."/>
            <person name="Cheng J.-F."/>
            <person name="Hugenholtz P."/>
            <person name="Woyke T."/>
            <person name="Wu D."/>
            <person name="Tindall B."/>
            <person name="Brambilla E."/>
            <person name="Klenk H.-P."/>
            <person name="Eisen J.A."/>
        </authorList>
    </citation>
    <scope>NUCLEOTIDE SEQUENCE [LARGE SCALE GENOMIC DNA]</scope>
    <source>
        <strain evidence="1">DSM 18603</strain>
    </source>
</reference>
<accession>H1YAF9</accession>
<gene>
    <name evidence="1" type="ORF">Mucpa_2893</name>
</gene>
<dbReference type="eggNOG" id="ENOG5032YFN">
    <property type="taxonomic scope" value="Bacteria"/>
</dbReference>
<dbReference type="PANTHER" id="PTHR34585">
    <property type="match status" value="1"/>
</dbReference>
<evidence type="ECO:0000313" key="2">
    <source>
        <dbReference type="Proteomes" id="UP000002774"/>
    </source>
</evidence>
<keyword evidence="2" id="KW-1185">Reference proteome</keyword>
<dbReference type="EMBL" id="CM001403">
    <property type="protein sequence ID" value="EHQ27002.1"/>
    <property type="molecule type" value="Genomic_DNA"/>
</dbReference>
<dbReference type="STRING" id="714943.Mucpa_2893"/>
<dbReference type="RefSeq" id="WP_008507263.1">
    <property type="nucleotide sequence ID" value="NZ_CM001403.1"/>
</dbReference>
<evidence type="ECO:0000313" key="1">
    <source>
        <dbReference type="EMBL" id="EHQ27002.1"/>
    </source>
</evidence>
<protein>
    <recommendedName>
        <fullName evidence="3">Helix-turn-helix domain-containing protein</fullName>
    </recommendedName>
</protein>
<dbReference type="PANTHER" id="PTHR34585:SF22">
    <property type="entry name" value="HELIX-TURN-HELIX DOMAIN-CONTAINING PROTEIN"/>
    <property type="match status" value="1"/>
</dbReference>
<dbReference type="OrthoDB" id="1524679at2"/>
<dbReference type="Proteomes" id="UP000002774">
    <property type="component" value="Chromosome"/>
</dbReference>